<protein>
    <submittedName>
        <fullName evidence="6">Glyoxylase-like metal-dependent hydrolase (Beta-lactamase superfamily II)</fullName>
    </submittedName>
</protein>
<dbReference type="EMBL" id="RBIL01000002">
    <property type="protein sequence ID" value="RKQ86470.1"/>
    <property type="molecule type" value="Genomic_DNA"/>
</dbReference>
<evidence type="ECO:0000313" key="6">
    <source>
        <dbReference type="EMBL" id="RKQ86470.1"/>
    </source>
</evidence>
<keyword evidence="3 6" id="KW-0378">Hydrolase</keyword>
<dbReference type="InterPro" id="IPR001279">
    <property type="entry name" value="Metallo-B-lactamas"/>
</dbReference>
<dbReference type="Proteomes" id="UP000278962">
    <property type="component" value="Unassembled WGS sequence"/>
</dbReference>
<dbReference type="PANTHER" id="PTHR42978:SF6">
    <property type="entry name" value="QUORUM-QUENCHING LACTONASE YTNP-RELATED"/>
    <property type="match status" value="1"/>
</dbReference>
<dbReference type="RefSeq" id="WP_121254226.1">
    <property type="nucleotide sequence ID" value="NZ_RBIL01000002.1"/>
</dbReference>
<sequence length="266" mass="27679">MSHVARMDLGGVSVDVICDAVADHPRPLADAFPGAPAAGWEAVREQFPQTVGADGRWRFGTHVLLVRTDAACVLVDAGVGPAGSAAAGWLQVAGTLDEDLGALGLTPEDVDLVVLTHLHQDHVGWLVAPGTGRPRFARARHVVSGAEWASVQGDARPAHVRDTLGPVEAAGQLDVDGSLVAGMRLLPLPGHTPGHAGVLVEGDQRRLLFGGDAFNHPLQLADPGVPSLADRDRAQAIATRRELLARAESLTVLGAHLPGAFWPGHG</sequence>
<keyword evidence="4" id="KW-0862">Zinc</keyword>
<name>A0A660L4J3_9ACTN</name>
<keyword evidence="2" id="KW-0479">Metal-binding</keyword>
<feature type="domain" description="Metallo-beta-lactamase" evidence="5">
    <location>
        <begin position="60"/>
        <end position="256"/>
    </location>
</feature>
<keyword evidence="7" id="KW-1185">Reference proteome</keyword>
<reference evidence="6 7" key="1">
    <citation type="submission" date="2018-10" db="EMBL/GenBank/DDBJ databases">
        <title>Genomic Encyclopedia of Archaeal and Bacterial Type Strains, Phase II (KMG-II): from individual species to whole genera.</title>
        <authorList>
            <person name="Goeker M."/>
        </authorList>
    </citation>
    <scope>NUCLEOTIDE SEQUENCE [LARGE SCALE GENOMIC DNA]</scope>
    <source>
        <strain evidence="6 7">DSM 14954</strain>
    </source>
</reference>
<proteinExistence type="inferred from homology"/>
<evidence type="ECO:0000259" key="5">
    <source>
        <dbReference type="SMART" id="SM00849"/>
    </source>
</evidence>
<dbReference type="GO" id="GO:0016787">
    <property type="term" value="F:hydrolase activity"/>
    <property type="evidence" value="ECO:0007669"/>
    <property type="project" value="UniProtKB-KW"/>
</dbReference>
<gene>
    <name evidence="6" type="ORF">C8N24_4482</name>
</gene>
<dbReference type="GO" id="GO:0046872">
    <property type="term" value="F:metal ion binding"/>
    <property type="evidence" value="ECO:0007669"/>
    <property type="project" value="UniProtKB-KW"/>
</dbReference>
<accession>A0A660L4J3</accession>
<dbReference type="PANTHER" id="PTHR42978">
    <property type="entry name" value="QUORUM-QUENCHING LACTONASE YTNP-RELATED-RELATED"/>
    <property type="match status" value="1"/>
</dbReference>
<evidence type="ECO:0000256" key="3">
    <source>
        <dbReference type="ARBA" id="ARBA00022801"/>
    </source>
</evidence>
<dbReference type="SMART" id="SM00849">
    <property type="entry name" value="Lactamase_B"/>
    <property type="match status" value="1"/>
</dbReference>
<dbReference type="SUPFAM" id="SSF56281">
    <property type="entry name" value="Metallo-hydrolase/oxidoreductase"/>
    <property type="match status" value="1"/>
</dbReference>
<evidence type="ECO:0000256" key="1">
    <source>
        <dbReference type="ARBA" id="ARBA00007749"/>
    </source>
</evidence>
<evidence type="ECO:0000256" key="2">
    <source>
        <dbReference type="ARBA" id="ARBA00022723"/>
    </source>
</evidence>
<evidence type="ECO:0000256" key="4">
    <source>
        <dbReference type="ARBA" id="ARBA00022833"/>
    </source>
</evidence>
<comment type="similarity">
    <text evidence="1">Belongs to the metallo-beta-lactamase superfamily.</text>
</comment>
<dbReference type="OrthoDB" id="5177904at2"/>
<comment type="caution">
    <text evidence="6">The sequence shown here is derived from an EMBL/GenBank/DDBJ whole genome shotgun (WGS) entry which is preliminary data.</text>
</comment>
<dbReference type="Pfam" id="PF00753">
    <property type="entry name" value="Lactamase_B"/>
    <property type="match status" value="1"/>
</dbReference>
<dbReference type="AlphaFoldDB" id="A0A660L4J3"/>
<evidence type="ECO:0000313" key="7">
    <source>
        <dbReference type="Proteomes" id="UP000278962"/>
    </source>
</evidence>
<dbReference type="InterPro" id="IPR036866">
    <property type="entry name" value="RibonucZ/Hydroxyglut_hydro"/>
</dbReference>
<organism evidence="6 7">
    <name type="scientific">Solirubrobacter pauli</name>
    <dbReference type="NCBI Taxonomy" id="166793"/>
    <lineage>
        <taxon>Bacteria</taxon>
        <taxon>Bacillati</taxon>
        <taxon>Actinomycetota</taxon>
        <taxon>Thermoleophilia</taxon>
        <taxon>Solirubrobacterales</taxon>
        <taxon>Solirubrobacteraceae</taxon>
        <taxon>Solirubrobacter</taxon>
    </lineage>
</organism>
<dbReference type="InterPro" id="IPR051013">
    <property type="entry name" value="MBL_superfamily_lactonases"/>
</dbReference>
<dbReference type="Gene3D" id="3.60.15.10">
    <property type="entry name" value="Ribonuclease Z/Hydroxyacylglutathione hydrolase-like"/>
    <property type="match status" value="1"/>
</dbReference>